<name>A0ACC2L4J8_PERAE</name>
<evidence type="ECO:0000313" key="2">
    <source>
        <dbReference type="Proteomes" id="UP001234297"/>
    </source>
</evidence>
<reference evidence="1 2" key="1">
    <citation type="journal article" date="2022" name="Hortic Res">
        <title>A haplotype resolved chromosomal level avocado genome allows analysis of novel avocado genes.</title>
        <authorList>
            <person name="Nath O."/>
            <person name="Fletcher S.J."/>
            <person name="Hayward A."/>
            <person name="Shaw L.M."/>
            <person name="Masouleh A.K."/>
            <person name="Furtado A."/>
            <person name="Henry R.J."/>
            <person name="Mitter N."/>
        </authorList>
    </citation>
    <scope>NUCLEOTIDE SEQUENCE [LARGE SCALE GENOMIC DNA]</scope>
    <source>
        <strain evidence="2">cv. Hass</strain>
    </source>
</reference>
<sequence length="272" mass="31269">MTRRKRPNKLTFPFLLKACSQLSDLQRGKQIQADVVKNGVDFDIYIQNTLIRFYGSCKEISDAHAEERRKRKGRRQNLISIYILLFAAGQSTIHCYMFILFWKQIFEVAPSLILVDIQKVAGDSAEFQKARVMGDWVWSEMCWHFGMDYSVMGLGQWAEVVEGNSKSGSNNISRNLDAEICVRLYGSYECMRVFPMKYCAEFEKVLKKNNWSFREILKKSLEQDLSELKPSSGVDREVSGSEECPTVEASKMEKQRQDKIQKQQGPSQNAAG</sequence>
<dbReference type="EMBL" id="CM056814">
    <property type="protein sequence ID" value="KAJ8628193.1"/>
    <property type="molecule type" value="Genomic_DNA"/>
</dbReference>
<accession>A0ACC2L4J8</accession>
<dbReference type="Proteomes" id="UP001234297">
    <property type="component" value="Chromosome 6"/>
</dbReference>
<keyword evidence="2" id="KW-1185">Reference proteome</keyword>
<evidence type="ECO:0000313" key="1">
    <source>
        <dbReference type="EMBL" id="KAJ8628193.1"/>
    </source>
</evidence>
<proteinExistence type="predicted"/>
<comment type="caution">
    <text evidence="1">The sequence shown here is derived from an EMBL/GenBank/DDBJ whole genome shotgun (WGS) entry which is preliminary data.</text>
</comment>
<protein>
    <submittedName>
        <fullName evidence="1">Uncharacterized protein</fullName>
    </submittedName>
</protein>
<organism evidence="1 2">
    <name type="scientific">Persea americana</name>
    <name type="common">Avocado</name>
    <dbReference type="NCBI Taxonomy" id="3435"/>
    <lineage>
        <taxon>Eukaryota</taxon>
        <taxon>Viridiplantae</taxon>
        <taxon>Streptophyta</taxon>
        <taxon>Embryophyta</taxon>
        <taxon>Tracheophyta</taxon>
        <taxon>Spermatophyta</taxon>
        <taxon>Magnoliopsida</taxon>
        <taxon>Magnoliidae</taxon>
        <taxon>Laurales</taxon>
        <taxon>Lauraceae</taxon>
        <taxon>Persea</taxon>
    </lineage>
</organism>
<gene>
    <name evidence="1" type="ORF">MRB53_021500</name>
</gene>